<dbReference type="Gene3D" id="2.60.40.3330">
    <property type="match status" value="1"/>
</dbReference>
<feature type="domain" description="Lipoxygenase" evidence="1">
    <location>
        <begin position="217"/>
        <end position="341"/>
    </location>
</feature>
<proteinExistence type="predicted"/>
<sequence length="571" mass="65354">MVKQTVSGKISRQFDQSPFRDTLIEIWDRDFGLDDLVGSGRTNDNGEFNIEYDTDDAGDTPDLTVKVIRLDYQSQPHVIYEEDGPRNVEGDYDFGTILIADWEYDPDYAVPLIRSEGAGIFASPQNFVASQTRKILLKSVPWGLKRRNAGQQGSIEAAQTVFPENLTIENGTSRDDKFFIDATLNGFAPALMTQDSNGQFHVRYNLDQYRWDEIHQAPSVHLTMVKDGNDQLIPQKIEWKLRKIASFPPEFVDDGSAEPGDGAKWEQAKLYFRIAEFIDGQVKGHLGRGHLNVGQYAIALYRNIQKSPILKLLHPHLKSVSAINTFGKDIIFGDQGVLALSPLNSASLIDVMRDDLGQCNWRNWSPRSEVNSTGQHSYSKIQNLYWNILNEYVDKFFSLYEDKIKLDWKEIYYFSKDLENHSVPFVPPSITDGEQYVDNNEVSVERPANQKAISPITETMTHPGEQDIENLKQACAYAIYHATIWHDWRNDNQANYGGEIDYARLAIDYSVEDAAFQLFIVNILVDVKHGYLTRNEENDIPREFISILKRERDNFKTLGYDLRDLRSRINI</sequence>
<dbReference type="HOGENOM" id="CLU_417817_0_0_3"/>
<dbReference type="InterPro" id="IPR013819">
    <property type="entry name" value="LipOase_C"/>
</dbReference>
<evidence type="ECO:0000313" key="2">
    <source>
        <dbReference type="EMBL" id="ABW27601.1"/>
    </source>
</evidence>
<dbReference type="AlphaFoldDB" id="B0C6P5"/>
<protein>
    <recommendedName>
        <fullName evidence="1">Lipoxygenase domain-containing protein</fullName>
    </recommendedName>
</protein>
<reference evidence="2 3" key="1">
    <citation type="journal article" date="2008" name="Proc. Natl. Acad. Sci. U.S.A.">
        <title>Niche adaptation and genome expansion in the chlorophyll d-producing cyanobacterium Acaryochloris marina.</title>
        <authorList>
            <person name="Swingley W.D."/>
            <person name="Chen M."/>
            <person name="Cheung P.C."/>
            <person name="Conrad A.L."/>
            <person name="Dejesa L.C."/>
            <person name="Hao J."/>
            <person name="Honchak B.M."/>
            <person name="Karbach L.E."/>
            <person name="Kurdoglu A."/>
            <person name="Lahiri S."/>
            <person name="Mastrian S.D."/>
            <person name="Miyashita H."/>
            <person name="Page L."/>
            <person name="Ramakrishna P."/>
            <person name="Satoh S."/>
            <person name="Sattley W.M."/>
            <person name="Shimada Y."/>
            <person name="Taylor H.L."/>
            <person name="Tomo T."/>
            <person name="Tsuchiya T."/>
            <person name="Wang Z.T."/>
            <person name="Raymond J."/>
            <person name="Mimuro M."/>
            <person name="Blankenship R.E."/>
            <person name="Touchman J.W."/>
        </authorList>
    </citation>
    <scope>NUCLEOTIDE SEQUENCE [LARGE SCALE GENOMIC DNA]</scope>
    <source>
        <strain evidence="3">MBIC 11017</strain>
    </source>
</reference>
<dbReference type="Gene3D" id="1.20.245.10">
    <property type="entry name" value="Lipoxygenase-1, Domain 5"/>
    <property type="match status" value="1"/>
</dbReference>
<dbReference type="STRING" id="329726.AM1_2594"/>
<dbReference type="OrthoDB" id="5912511at2"/>
<dbReference type="InterPro" id="IPR038479">
    <property type="entry name" value="Transthyretin-like_sf"/>
</dbReference>
<dbReference type="Proteomes" id="UP000000268">
    <property type="component" value="Chromosome"/>
</dbReference>
<name>B0C6P5_ACAM1</name>
<dbReference type="InterPro" id="IPR036226">
    <property type="entry name" value="LipOase_C_sf"/>
</dbReference>
<dbReference type="KEGG" id="amr:AM1_2594"/>
<accession>B0C6P5</accession>
<dbReference type="PROSITE" id="PS51393">
    <property type="entry name" value="LIPOXYGENASE_3"/>
    <property type="match status" value="1"/>
</dbReference>
<dbReference type="GO" id="GO:0016702">
    <property type="term" value="F:oxidoreductase activity, acting on single donors with incorporation of molecular oxygen, incorporation of two atoms of oxygen"/>
    <property type="evidence" value="ECO:0007669"/>
    <property type="project" value="InterPro"/>
</dbReference>
<evidence type="ECO:0000313" key="3">
    <source>
        <dbReference type="Proteomes" id="UP000000268"/>
    </source>
</evidence>
<keyword evidence="3" id="KW-1185">Reference proteome</keyword>
<organism evidence="2 3">
    <name type="scientific">Acaryochloris marina (strain MBIC 11017)</name>
    <dbReference type="NCBI Taxonomy" id="329726"/>
    <lineage>
        <taxon>Bacteria</taxon>
        <taxon>Bacillati</taxon>
        <taxon>Cyanobacteriota</taxon>
        <taxon>Cyanophyceae</taxon>
        <taxon>Acaryochloridales</taxon>
        <taxon>Acaryochloridaceae</taxon>
        <taxon>Acaryochloris</taxon>
    </lineage>
</organism>
<dbReference type="Pfam" id="PF00305">
    <property type="entry name" value="Lipoxygenase"/>
    <property type="match status" value="1"/>
</dbReference>
<evidence type="ECO:0000259" key="1">
    <source>
        <dbReference type="PROSITE" id="PS51393"/>
    </source>
</evidence>
<dbReference type="SUPFAM" id="SSF48484">
    <property type="entry name" value="Lipoxigenase"/>
    <property type="match status" value="1"/>
</dbReference>
<dbReference type="EMBL" id="CP000828">
    <property type="protein sequence ID" value="ABW27601.1"/>
    <property type="molecule type" value="Genomic_DNA"/>
</dbReference>
<dbReference type="GO" id="GO:0046872">
    <property type="term" value="F:metal ion binding"/>
    <property type="evidence" value="ECO:0007669"/>
    <property type="project" value="InterPro"/>
</dbReference>
<gene>
    <name evidence="2" type="ordered locus">AM1_2594</name>
</gene>
<dbReference type="eggNOG" id="COG0753">
    <property type="taxonomic scope" value="Bacteria"/>
</dbReference>